<organism evidence="1 2">
    <name type="scientific">Paraburkholderia acidicola</name>
    <dbReference type="NCBI Taxonomy" id="1912599"/>
    <lineage>
        <taxon>Bacteria</taxon>
        <taxon>Pseudomonadati</taxon>
        <taxon>Pseudomonadota</taxon>
        <taxon>Betaproteobacteria</taxon>
        <taxon>Burkholderiales</taxon>
        <taxon>Burkholderiaceae</taxon>
        <taxon>Paraburkholderia</taxon>
    </lineage>
</organism>
<keyword evidence="1" id="KW-0614">Plasmid</keyword>
<sequence length="68" mass="6537">MLVALAVAALAFGIVACKKAHEAGNDSMSAPHSGIAATGGQTGIVRGTQVASSSAVAASDDATPGDRQ</sequence>
<accession>A0ABV1LZZ5</accession>
<dbReference type="Proteomes" id="UP001469089">
    <property type="component" value="Unassembled WGS sequence"/>
</dbReference>
<protein>
    <recommendedName>
        <fullName evidence="3">Lipoprotein</fullName>
    </recommendedName>
</protein>
<evidence type="ECO:0008006" key="3">
    <source>
        <dbReference type="Google" id="ProtNLM"/>
    </source>
</evidence>
<dbReference type="RefSeq" id="WP_349545968.1">
    <property type="nucleotide sequence ID" value="NZ_JAOALG010000003.1"/>
</dbReference>
<gene>
    <name evidence="1" type="ORF">N0A02_33475</name>
</gene>
<evidence type="ECO:0000313" key="2">
    <source>
        <dbReference type="Proteomes" id="UP001469089"/>
    </source>
</evidence>
<name>A0ABV1LZZ5_9BURK</name>
<keyword evidence="2" id="KW-1185">Reference proteome</keyword>
<comment type="caution">
    <text evidence="1">The sequence shown here is derived from an EMBL/GenBank/DDBJ whole genome shotgun (WGS) entry which is preliminary data.</text>
</comment>
<evidence type="ECO:0000313" key="1">
    <source>
        <dbReference type="EMBL" id="MEQ5844371.1"/>
    </source>
</evidence>
<dbReference type="EMBL" id="JAOALG010000003">
    <property type="protein sequence ID" value="MEQ5844371.1"/>
    <property type="molecule type" value="Genomic_DNA"/>
</dbReference>
<reference evidence="1 2" key="1">
    <citation type="journal article" date="2024" name="Chem. Sci.">
        <title>Discovery of a lagriamide polyketide by integrated genome mining, isotopic labeling, and untargeted metabolomics.</title>
        <authorList>
            <person name="Fergusson C.H."/>
            <person name="Saulog J."/>
            <person name="Paulo B.S."/>
            <person name="Wilson D.M."/>
            <person name="Liu D.Y."/>
            <person name="Morehouse N.J."/>
            <person name="Waterworth S."/>
            <person name="Barkei J."/>
            <person name="Gray C.A."/>
            <person name="Kwan J.C."/>
            <person name="Eustaquio A.S."/>
            <person name="Linington R.G."/>
        </authorList>
    </citation>
    <scope>NUCLEOTIDE SEQUENCE [LARGE SCALE GENOMIC DNA]</scope>
    <source>
        <strain evidence="1 2">RL17-338-BIF-B</strain>
    </source>
</reference>
<proteinExistence type="predicted"/>
<geneLocation type="plasmid" evidence="1">
    <name>pl1</name>
</geneLocation>